<dbReference type="InParanoid" id="A0A218YX22"/>
<proteinExistence type="predicted"/>
<name>A0A218YX22_9HELO</name>
<keyword evidence="2" id="KW-1185">Reference proteome</keyword>
<dbReference type="Proteomes" id="UP000242519">
    <property type="component" value="Unassembled WGS sequence"/>
</dbReference>
<protein>
    <submittedName>
        <fullName evidence="1">Helitron helicase-like protein</fullName>
    </submittedName>
</protein>
<comment type="caution">
    <text evidence="1">The sequence shown here is derived from an EMBL/GenBank/DDBJ whole genome shotgun (WGS) entry which is preliminary data.</text>
</comment>
<sequence>MDLQDSSGLDSKNKSRWLQVALQNAWIALACDVWPARCNRQDIPDVTCNLLWHESEKECLLVVVVDGSAPSTLPCCHAGPAECRGAKRERGFARRALSGFGRVGSEGVRASEDPRNSSSSTRLDEHLERRHFFAIPRASLPAVTIYQGTPPHVQRWFAFSRTAVESQSGSHFLHISGHGKSGQVAAGSYYEPRRVRA</sequence>
<organism evidence="1 2">
    <name type="scientific">Diplocarpon coronariae</name>
    <dbReference type="NCBI Taxonomy" id="2795749"/>
    <lineage>
        <taxon>Eukaryota</taxon>
        <taxon>Fungi</taxon>
        <taxon>Dikarya</taxon>
        <taxon>Ascomycota</taxon>
        <taxon>Pezizomycotina</taxon>
        <taxon>Leotiomycetes</taxon>
        <taxon>Helotiales</taxon>
        <taxon>Drepanopezizaceae</taxon>
        <taxon>Diplocarpon</taxon>
    </lineage>
</organism>
<evidence type="ECO:0000313" key="2">
    <source>
        <dbReference type="Proteomes" id="UP000242519"/>
    </source>
</evidence>
<evidence type="ECO:0000313" key="1">
    <source>
        <dbReference type="EMBL" id="OWO99308.1"/>
    </source>
</evidence>
<dbReference type="AlphaFoldDB" id="A0A218YX22"/>
<reference evidence="1 2" key="1">
    <citation type="submission" date="2017-04" db="EMBL/GenBank/DDBJ databases">
        <title>Draft genome sequence of Marssonina coronaria NL1: causal agent of apple blotch.</title>
        <authorList>
            <person name="Cheng Q."/>
        </authorList>
    </citation>
    <scope>NUCLEOTIDE SEQUENCE [LARGE SCALE GENOMIC DNA]</scope>
    <source>
        <strain evidence="1 2">NL1</strain>
    </source>
</reference>
<dbReference type="EMBL" id="MZNU01000364">
    <property type="protein sequence ID" value="OWO99308.1"/>
    <property type="molecule type" value="Genomic_DNA"/>
</dbReference>
<gene>
    <name evidence="1" type="ORF">B2J93_416</name>
</gene>
<accession>A0A218YX22</accession>